<keyword evidence="12" id="KW-0902">Two-component regulatory system</keyword>
<dbReference type="Pfam" id="PF07694">
    <property type="entry name" value="5TM-5TMR_LYT"/>
    <property type="match status" value="1"/>
</dbReference>
<dbReference type="Gene3D" id="1.10.1760.20">
    <property type="match status" value="1"/>
</dbReference>
<keyword evidence="13 14" id="KW-0472">Membrane</keyword>
<dbReference type="GO" id="GO:0005524">
    <property type="term" value="F:ATP binding"/>
    <property type="evidence" value="ECO:0007669"/>
    <property type="project" value="UniProtKB-KW"/>
</dbReference>
<keyword evidence="17" id="KW-1185">Reference proteome</keyword>
<evidence type="ECO:0000256" key="10">
    <source>
        <dbReference type="ARBA" id="ARBA00022840"/>
    </source>
</evidence>
<dbReference type="PANTHER" id="PTHR34220:SF7">
    <property type="entry name" value="SENSOR HISTIDINE KINASE YPDA"/>
    <property type="match status" value="1"/>
</dbReference>
<feature type="transmembrane region" description="Helical" evidence="14">
    <location>
        <begin position="151"/>
        <end position="172"/>
    </location>
</feature>
<dbReference type="SUPFAM" id="SSF55874">
    <property type="entry name" value="ATPase domain of HSP90 chaperone/DNA topoisomerase II/histidine kinase"/>
    <property type="match status" value="1"/>
</dbReference>
<dbReference type="Gene3D" id="3.30.565.10">
    <property type="entry name" value="Histidine kinase-like ATPase, C-terminal domain"/>
    <property type="match status" value="1"/>
</dbReference>
<dbReference type="Pfam" id="PF06580">
    <property type="entry name" value="His_kinase"/>
    <property type="match status" value="1"/>
</dbReference>
<accession>A0A1Q8Q1H6</accession>
<evidence type="ECO:0000256" key="8">
    <source>
        <dbReference type="ARBA" id="ARBA00022741"/>
    </source>
</evidence>
<dbReference type="Proteomes" id="UP000185568">
    <property type="component" value="Unassembled WGS sequence"/>
</dbReference>
<dbReference type="SMART" id="SM00387">
    <property type="entry name" value="HATPase_c"/>
    <property type="match status" value="1"/>
</dbReference>
<sequence length="581" mass="64387">MIQLLPLMLERVGIIVIIAFLLSQIKSFRQIVQNDLGLKGKWLLAAFFGAFSIISNYTGIEIKQNALIDNTWLMEVGPDNAIANTRIMVVGIGGLLGGPVVGLGVGVIAGIHRYTLGGFTAGACALSSILAGIAAGYIGKKYKKKRIITPLFAVGVGMTLETVQMMIILAFTKPFEKAWALVEIIGVPMIVINGLGILIFMFIIQSILREEERTRALQTHNAFMIADRTLPFFRRGLNEDSCMEVAKIMLQLTEADAVAITNEHRVLAHIGAGSDHHIPGQAFATGLTKKVLNQGKIMTTRKREEIFCFQDDCPLQAAVVLPLKVHQKTAGTLKMYFKHPEKLDKVEQELAEGLAKLFSTQLELADAELQSRLLKDAEIKALQAQIHPHFFFNSINTISALCRTDIEKARKLLVELSIFFRSNLQGARQMVIPLEKELEYVKAYLSLEQARFPHKYQVSFRIEPGVEKVLIPPFTLQPLVENAINHAFAQIKEGGIVDIHICKESENIHITVEDNGKGITLEELEPIGKQTIHSSKGTGTAIYNISKRLEGIYNKEAALHIHSTSNEGTKIEMVIPLKRSR</sequence>
<evidence type="ECO:0000256" key="13">
    <source>
        <dbReference type="ARBA" id="ARBA00023136"/>
    </source>
</evidence>
<dbReference type="PROSITE" id="PS50109">
    <property type="entry name" value="HIS_KIN"/>
    <property type="match status" value="1"/>
</dbReference>
<comment type="caution">
    <text evidence="16">The sequence shown here is derived from an EMBL/GenBank/DDBJ whole genome shotgun (WGS) entry which is preliminary data.</text>
</comment>
<keyword evidence="9 16" id="KW-0418">Kinase</keyword>
<evidence type="ECO:0000313" key="17">
    <source>
        <dbReference type="Proteomes" id="UP000185568"/>
    </source>
</evidence>
<dbReference type="EMBL" id="MSDU01000065">
    <property type="protein sequence ID" value="OLN21189.1"/>
    <property type="molecule type" value="Genomic_DNA"/>
</dbReference>
<dbReference type="InterPro" id="IPR036890">
    <property type="entry name" value="HATPase_C_sf"/>
</dbReference>
<evidence type="ECO:0000259" key="15">
    <source>
        <dbReference type="PROSITE" id="PS50109"/>
    </source>
</evidence>
<name>A0A1Q8Q1H6_9BACI</name>
<dbReference type="PANTHER" id="PTHR34220">
    <property type="entry name" value="SENSOR HISTIDINE KINASE YPDA"/>
    <property type="match status" value="1"/>
</dbReference>
<feature type="transmembrane region" description="Helical" evidence="14">
    <location>
        <begin position="87"/>
        <end position="111"/>
    </location>
</feature>
<proteinExistence type="predicted"/>
<evidence type="ECO:0000256" key="12">
    <source>
        <dbReference type="ARBA" id="ARBA00023012"/>
    </source>
</evidence>
<dbReference type="Gene3D" id="3.30.450.40">
    <property type="match status" value="1"/>
</dbReference>
<feature type="transmembrane region" description="Helical" evidence="14">
    <location>
        <begin position="117"/>
        <end position="139"/>
    </location>
</feature>
<evidence type="ECO:0000256" key="6">
    <source>
        <dbReference type="ARBA" id="ARBA00022679"/>
    </source>
</evidence>
<dbReference type="OrthoDB" id="9776552at2"/>
<comment type="subcellular location">
    <subcellularLocation>
        <location evidence="2">Cell membrane</location>
        <topology evidence="2">Multi-pass membrane protein</topology>
    </subcellularLocation>
</comment>
<reference evidence="16 17" key="1">
    <citation type="submission" date="2016-12" db="EMBL/GenBank/DDBJ databases">
        <title>Domibacillus antri genome sequencing.</title>
        <authorList>
            <person name="Verma A."/>
            <person name="Krishnamurthi S."/>
        </authorList>
    </citation>
    <scope>NUCLEOTIDE SEQUENCE [LARGE SCALE GENOMIC DNA]</scope>
    <source>
        <strain evidence="16 17">XD80</strain>
    </source>
</reference>
<evidence type="ECO:0000313" key="16">
    <source>
        <dbReference type="EMBL" id="OLN21189.1"/>
    </source>
</evidence>
<gene>
    <name evidence="16" type="ORF">BTO30_16295</name>
</gene>
<feature type="domain" description="Histidine kinase" evidence="15">
    <location>
        <begin position="476"/>
        <end position="579"/>
    </location>
</feature>
<dbReference type="GO" id="GO:0071555">
    <property type="term" value="P:cell wall organization"/>
    <property type="evidence" value="ECO:0007669"/>
    <property type="project" value="InterPro"/>
</dbReference>
<keyword evidence="7 14" id="KW-0812">Transmembrane</keyword>
<evidence type="ECO:0000256" key="11">
    <source>
        <dbReference type="ARBA" id="ARBA00022989"/>
    </source>
</evidence>
<dbReference type="Pfam" id="PF02518">
    <property type="entry name" value="HATPase_c"/>
    <property type="match status" value="1"/>
</dbReference>
<evidence type="ECO:0000256" key="2">
    <source>
        <dbReference type="ARBA" id="ARBA00004651"/>
    </source>
</evidence>
<keyword evidence="6" id="KW-0808">Transferase</keyword>
<evidence type="ECO:0000256" key="1">
    <source>
        <dbReference type="ARBA" id="ARBA00000085"/>
    </source>
</evidence>
<comment type="catalytic activity">
    <reaction evidence="1">
        <text>ATP + protein L-histidine = ADP + protein N-phospho-L-histidine.</text>
        <dbReference type="EC" id="2.7.13.3"/>
    </reaction>
</comment>
<dbReference type="InterPro" id="IPR005467">
    <property type="entry name" value="His_kinase_dom"/>
</dbReference>
<feature type="transmembrane region" description="Helical" evidence="14">
    <location>
        <begin position="43"/>
        <end position="60"/>
    </location>
</feature>
<dbReference type="InterPro" id="IPR050640">
    <property type="entry name" value="Bact_2-comp_sensor_kinase"/>
</dbReference>
<dbReference type="SUPFAM" id="SSF55781">
    <property type="entry name" value="GAF domain-like"/>
    <property type="match status" value="1"/>
</dbReference>
<keyword evidence="11 14" id="KW-1133">Transmembrane helix</keyword>
<dbReference type="InterPro" id="IPR010559">
    <property type="entry name" value="Sig_transdc_His_kin_internal"/>
</dbReference>
<dbReference type="RefSeq" id="WP_075399752.1">
    <property type="nucleotide sequence ID" value="NZ_MSDU01000065.1"/>
</dbReference>
<evidence type="ECO:0000256" key="3">
    <source>
        <dbReference type="ARBA" id="ARBA00012438"/>
    </source>
</evidence>
<keyword evidence="5" id="KW-0597">Phosphoprotein</keyword>
<dbReference type="Pfam" id="PF13492">
    <property type="entry name" value="GAF_3"/>
    <property type="match status" value="1"/>
</dbReference>
<keyword evidence="8" id="KW-0547">Nucleotide-binding</keyword>
<evidence type="ECO:0000256" key="7">
    <source>
        <dbReference type="ARBA" id="ARBA00022692"/>
    </source>
</evidence>
<keyword evidence="10" id="KW-0067">ATP-binding</keyword>
<dbReference type="InterPro" id="IPR011620">
    <property type="entry name" value="Sig_transdc_His_kinase_LytS_TM"/>
</dbReference>
<dbReference type="GO" id="GO:0005886">
    <property type="term" value="C:plasma membrane"/>
    <property type="evidence" value="ECO:0007669"/>
    <property type="project" value="UniProtKB-SubCell"/>
</dbReference>
<evidence type="ECO:0000256" key="4">
    <source>
        <dbReference type="ARBA" id="ARBA00022475"/>
    </source>
</evidence>
<dbReference type="InterPro" id="IPR003018">
    <property type="entry name" value="GAF"/>
</dbReference>
<dbReference type="SMART" id="SM00065">
    <property type="entry name" value="GAF"/>
    <property type="match status" value="1"/>
</dbReference>
<dbReference type="InterPro" id="IPR003594">
    <property type="entry name" value="HATPase_dom"/>
</dbReference>
<evidence type="ECO:0000256" key="9">
    <source>
        <dbReference type="ARBA" id="ARBA00022777"/>
    </source>
</evidence>
<organism evidence="16 17">
    <name type="scientific">Domibacillus antri</name>
    <dbReference type="NCBI Taxonomy" id="1714264"/>
    <lineage>
        <taxon>Bacteria</taxon>
        <taxon>Bacillati</taxon>
        <taxon>Bacillota</taxon>
        <taxon>Bacilli</taxon>
        <taxon>Bacillales</taxon>
        <taxon>Bacillaceae</taxon>
        <taxon>Domibacillus</taxon>
    </lineage>
</organism>
<dbReference type="InterPro" id="IPR029016">
    <property type="entry name" value="GAF-like_dom_sf"/>
</dbReference>
<protein>
    <recommendedName>
        <fullName evidence="3">histidine kinase</fullName>
        <ecNumber evidence="3">2.7.13.3</ecNumber>
    </recommendedName>
</protein>
<dbReference type="AlphaFoldDB" id="A0A1Q8Q1H6"/>
<keyword evidence="4" id="KW-1003">Cell membrane</keyword>
<feature type="transmembrane region" description="Helical" evidence="14">
    <location>
        <begin position="178"/>
        <end position="204"/>
    </location>
</feature>
<dbReference type="GO" id="GO:0000155">
    <property type="term" value="F:phosphorelay sensor kinase activity"/>
    <property type="evidence" value="ECO:0007669"/>
    <property type="project" value="InterPro"/>
</dbReference>
<dbReference type="STRING" id="1714264.BTO30_16295"/>
<evidence type="ECO:0000256" key="5">
    <source>
        <dbReference type="ARBA" id="ARBA00022553"/>
    </source>
</evidence>
<evidence type="ECO:0000256" key="14">
    <source>
        <dbReference type="SAM" id="Phobius"/>
    </source>
</evidence>
<dbReference type="EC" id="2.7.13.3" evidence="3"/>